<protein>
    <submittedName>
        <fullName evidence="3">Helix-turn-helix domain-containing protein</fullName>
    </submittedName>
</protein>
<dbReference type="Pfam" id="PF12728">
    <property type="entry name" value="HTH_17"/>
    <property type="match status" value="1"/>
</dbReference>
<evidence type="ECO:0000313" key="4">
    <source>
        <dbReference type="Proteomes" id="UP001333102"/>
    </source>
</evidence>
<feature type="domain" description="RsbT co-antagonist protein RsbRD N-terminal" evidence="2">
    <location>
        <begin position="98"/>
        <end position="206"/>
    </location>
</feature>
<dbReference type="EMBL" id="CP141614">
    <property type="protein sequence ID" value="WRP14946.1"/>
    <property type="molecule type" value="Genomic_DNA"/>
</dbReference>
<dbReference type="Proteomes" id="UP001333102">
    <property type="component" value="Chromosome"/>
</dbReference>
<dbReference type="CDD" id="cd04762">
    <property type="entry name" value="HTH_MerR-trunc"/>
    <property type="match status" value="1"/>
</dbReference>
<dbReference type="Gene3D" id="1.10.1660.10">
    <property type="match status" value="1"/>
</dbReference>
<name>A0ABZ1BQT5_9FIRM</name>
<dbReference type="Pfam" id="PF14361">
    <property type="entry name" value="RsbRD_N"/>
    <property type="match status" value="1"/>
</dbReference>
<sequence>MTALSEWVGLKEACRILGVHETTLRRWTDQGLIVAFRTPGGHRRYLRQELLAFLERGRALALQAPAEPLERLQQRALAEAHQILAHRLVEEPWTPRYDSVRPSKRANGRQLLGLLIQYAARGDQEQAYLQAARAIMRQYGREALQLGLSIPETARAVLTFRQVIMEAVAHSLDRPPAHDPEGWRVMERAGIFFDELLVATLEGYLQGDGSGGAQPGEAMA</sequence>
<proteinExistence type="predicted"/>
<evidence type="ECO:0000259" key="2">
    <source>
        <dbReference type="Pfam" id="PF14361"/>
    </source>
</evidence>
<evidence type="ECO:0000313" key="3">
    <source>
        <dbReference type="EMBL" id="WRP14946.1"/>
    </source>
</evidence>
<organism evidence="3 4">
    <name type="scientific">Geochorda subterranea</name>
    <dbReference type="NCBI Taxonomy" id="3109564"/>
    <lineage>
        <taxon>Bacteria</taxon>
        <taxon>Bacillati</taxon>
        <taxon>Bacillota</taxon>
        <taxon>Limnochordia</taxon>
        <taxon>Limnochordales</taxon>
        <taxon>Geochordaceae</taxon>
        <taxon>Geochorda</taxon>
    </lineage>
</organism>
<keyword evidence="4" id="KW-1185">Reference proteome</keyword>
<dbReference type="InterPro" id="IPR009061">
    <property type="entry name" value="DNA-bd_dom_put_sf"/>
</dbReference>
<gene>
    <name evidence="3" type="ORF">VLY81_01875</name>
</gene>
<dbReference type="NCBIfam" id="TIGR01764">
    <property type="entry name" value="excise"/>
    <property type="match status" value="1"/>
</dbReference>
<reference evidence="4" key="1">
    <citation type="submission" date="2023-12" db="EMBL/GenBank/DDBJ databases">
        <title>Novel isolates from deep terrestrial aquifers shed light on the physiology and ecology of the class Limnochordia.</title>
        <authorList>
            <person name="Karnachuk O.V."/>
            <person name="Lukina A.P."/>
            <person name="Avakyan M.R."/>
            <person name="Kadnikov V."/>
            <person name="Begmatov S."/>
            <person name="Beletsky A.V."/>
            <person name="Mardanov A.V."/>
            <person name="Ravin N.V."/>
        </authorList>
    </citation>
    <scope>NUCLEOTIDE SEQUENCE [LARGE SCALE GENOMIC DNA]</scope>
    <source>
        <strain evidence="4">LN</strain>
    </source>
</reference>
<evidence type="ECO:0000259" key="1">
    <source>
        <dbReference type="Pfam" id="PF12728"/>
    </source>
</evidence>
<dbReference type="InterPro" id="IPR025751">
    <property type="entry name" value="RsbRD_N_dom"/>
</dbReference>
<dbReference type="InterPro" id="IPR010093">
    <property type="entry name" value="SinI_DNA-bd"/>
</dbReference>
<dbReference type="SUPFAM" id="SSF46955">
    <property type="entry name" value="Putative DNA-binding domain"/>
    <property type="match status" value="1"/>
</dbReference>
<dbReference type="InterPro" id="IPR041657">
    <property type="entry name" value="HTH_17"/>
</dbReference>
<accession>A0ABZ1BQT5</accession>
<feature type="domain" description="Helix-turn-helix" evidence="1">
    <location>
        <begin position="8"/>
        <end position="57"/>
    </location>
</feature>